<keyword evidence="1" id="KW-0732">Signal</keyword>
<comment type="caution">
    <text evidence="2">The sequence shown here is derived from an EMBL/GenBank/DDBJ whole genome shotgun (WGS) entry which is preliminary data.</text>
</comment>
<organism evidence="2 3">
    <name type="scientific">Apolygus lucorum</name>
    <name type="common">Small green plant bug</name>
    <name type="synonym">Lygocoris lucorum</name>
    <dbReference type="NCBI Taxonomy" id="248454"/>
    <lineage>
        <taxon>Eukaryota</taxon>
        <taxon>Metazoa</taxon>
        <taxon>Ecdysozoa</taxon>
        <taxon>Arthropoda</taxon>
        <taxon>Hexapoda</taxon>
        <taxon>Insecta</taxon>
        <taxon>Pterygota</taxon>
        <taxon>Neoptera</taxon>
        <taxon>Paraneoptera</taxon>
        <taxon>Hemiptera</taxon>
        <taxon>Heteroptera</taxon>
        <taxon>Panheteroptera</taxon>
        <taxon>Cimicomorpha</taxon>
        <taxon>Miridae</taxon>
        <taxon>Mirini</taxon>
        <taxon>Apolygus</taxon>
    </lineage>
</organism>
<dbReference type="AlphaFoldDB" id="A0A8S9Y1P3"/>
<protein>
    <submittedName>
        <fullName evidence="2">Uncharacterized protein</fullName>
    </submittedName>
</protein>
<accession>A0A8S9Y1P3</accession>
<evidence type="ECO:0000256" key="1">
    <source>
        <dbReference type="SAM" id="SignalP"/>
    </source>
</evidence>
<dbReference type="Proteomes" id="UP000466442">
    <property type="component" value="Unassembled WGS sequence"/>
</dbReference>
<sequence length="206" mass="22375">MMFIPRATSLFNMNSILTVFVGLTLIFDSDALPVGYDVDVISLAGIGLHSFYSEGVTHVKQPVKYGFGFDKNGTFTAGFRFTNEVLFNKPWALTGVVSGNPKDLMNTFRFEIGTNILKGLAGAVYGDKNGLKWLSSFWAPVVHNRKGLNGIGLSMEGANLKPVAVSGGVDLNNEVYQGRIQLDKNLKPFSANVVLGNKPMDTTFLS</sequence>
<gene>
    <name evidence="2" type="ORF">GE061_009432</name>
</gene>
<proteinExistence type="predicted"/>
<feature type="signal peptide" evidence="1">
    <location>
        <begin position="1"/>
        <end position="31"/>
    </location>
</feature>
<name>A0A8S9Y1P3_APOLU</name>
<keyword evidence="3" id="KW-1185">Reference proteome</keyword>
<feature type="chain" id="PRO_5035764459" evidence="1">
    <location>
        <begin position="32"/>
        <end position="206"/>
    </location>
</feature>
<dbReference type="EMBL" id="WIXP02000002">
    <property type="protein sequence ID" value="KAF6214689.1"/>
    <property type="molecule type" value="Genomic_DNA"/>
</dbReference>
<evidence type="ECO:0000313" key="2">
    <source>
        <dbReference type="EMBL" id="KAF6214689.1"/>
    </source>
</evidence>
<evidence type="ECO:0000313" key="3">
    <source>
        <dbReference type="Proteomes" id="UP000466442"/>
    </source>
</evidence>
<reference evidence="2" key="1">
    <citation type="journal article" date="2021" name="Mol. Ecol. Resour.">
        <title>Apolygus lucorum genome provides insights into omnivorousness and mesophyll feeding.</title>
        <authorList>
            <person name="Liu Y."/>
            <person name="Liu H."/>
            <person name="Wang H."/>
            <person name="Huang T."/>
            <person name="Liu B."/>
            <person name="Yang B."/>
            <person name="Yin L."/>
            <person name="Li B."/>
            <person name="Zhang Y."/>
            <person name="Zhang S."/>
            <person name="Jiang F."/>
            <person name="Zhang X."/>
            <person name="Ren Y."/>
            <person name="Wang B."/>
            <person name="Wang S."/>
            <person name="Lu Y."/>
            <person name="Wu K."/>
            <person name="Fan W."/>
            <person name="Wang G."/>
        </authorList>
    </citation>
    <scope>NUCLEOTIDE SEQUENCE</scope>
    <source>
        <strain evidence="2">12Hb</strain>
    </source>
</reference>